<evidence type="ECO:0000259" key="3">
    <source>
        <dbReference type="Pfam" id="PF07732"/>
    </source>
</evidence>
<dbReference type="InterPro" id="IPR008972">
    <property type="entry name" value="Cupredoxin"/>
</dbReference>
<proteinExistence type="inferred from homology"/>
<evidence type="ECO:0000256" key="1">
    <source>
        <dbReference type="ARBA" id="ARBA00002075"/>
    </source>
</evidence>
<dbReference type="GO" id="GO:0016491">
    <property type="term" value="F:oxidoreductase activity"/>
    <property type="evidence" value="ECO:0007669"/>
    <property type="project" value="TreeGrafter"/>
</dbReference>
<comment type="similarity">
    <text evidence="2">Belongs to the multicopper oxidase family.</text>
</comment>
<dbReference type="GO" id="GO:0005507">
    <property type="term" value="F:copper ion binding"/>
    <property type="evidence" value="ECO:0007669"/>
    <property type="project" value="InterPro"/>
</dbReference>
<comment type="function">
    <text evidence="1">Lignin degradation and detoxification of lignin-derived products.</text>
</comment>
<dbReference type="Proteomes" id="UP001188597">
    <property type="component" value="Unassembled WGS sequence"/>
</dbReference>
<keyword evidence="5" id="KW-1185">Reference proteome</keyword>
<feature type="domain" description="Plastocyanin-like" evidence="3">
    <location>
        <begin position="132"/>
        <end position="182"/>
    </location>
</feature>
<comment type="caution">
    <text evidence="4">The sequence shown here is derived from an EMBL/GenBank/DDBJ whole genome shotgun (WGS) entry which is preliminary data.</text>
</comment>
<protein>
    <recommendedName>
        <fullName evidence="3">Plastocyanin-like domain-containing protein</fullName>
    </recommendedName>
</protein>
<dbReference type="InterPro" id="IPR011707">
    <property type="entry name" value="Cu-oxidase-like_N"/>
</dbReference>
<accession>A0AA89ABP6</accession>
<reference evidence="4" key="1">
    <citation type="submission" date="2022-12" db="EMBL/GenBank/DDBJ databases">
        <title>Draft genome assemblies for two species of Escallonia (Escalloniales).</title>
        <authorList>
            <person name="Chanderbali A."/>
            <person name="Dervinis C."/>
            <person name="Anghel I."/>
            <person name="Soltis D."/>
            <person name="Soltis P."/>
            <person name="Zapata F."/>
        </authorList>
    </citation>
    <scope>NUCLEOTIDE SEQUENCE</scope>
    <source>
        <strain evidence="4">UCBG64.0493</strain>
        <tissue evidence="4">Leaf</tissue>
    </source>
</reference>
<dbReference type="EMBL" id="JAVXUP010004167">
    <property type="protein sequence ID" value="KAK2997493.1"/>
    <property type="molecule type" value="Genomic_DNA"/>
</dbReference>
<dbReference type="SUPFAM" id="SSF49503">
    <property type="entry name" value="Cupredoxins"/>
    <property type="match status" value="1"/>
</dbReference>
<dbReference type="PANTHER" id="PTHR11709">
    <property type="entry name" value="MULTI-COPPER OXIDASE"/>
    <property type="match status" value="1"/>
</dbReference>
<dbReference type="InterPro" id="IPR045087">
    <property type="entry name" value="Cu-oxidase_fam"/>
</dbReference>
<sequence>MARLNMSCLADCLIGRLAKCSEVKISRAVCGSDATTTGVEPKLKAMSWVAAWLKPWKQECDEPSRGSGGIGCQGWGVRLGQGLGPGPFVVALPGEEVGCNEGFGSLKTRRETAHRAAALATTNRYSMGQNKVKEASYTRLCKTKKILTVNGKFPGPTLYAYKGDTIIVNVHNRANQNITIHWYV</sequence>
<dbReference type="Pfam" id="PF07732">
    <property type="entry name" value="Cu-oxidase_3"/>
    <property type="match status" value="1"/>
</dbReference>
<gene>
    <name evidence="4" type="ORF">RJ639_025484</name>
</gene>
<organism evidence="4 5">
    <name type="scientific">Escallonia herrerae</name>
    <dbReference type="NCBI Taxonomy" id="1293975"/>
    <lineage>
        <taxon>Eukaryota</taxon>
        <taxon>Viridiplantae</taxon>
        <taxon>Streptophyta</taxon>
        <taxon>Embryophyta</taxon>
        <taxon>Tracheophyta</taxon>
        <taxon>Spermatophyta</taxon>
        <taxon>Magnoliopsida</taxon>
        <taxon>eudicotyledons</taxon>
        <taxon>Gunneridae</taxon>
        <taxon>Pentapetalae</taxon>
        <taxon>asterids</taxon>
        <taxon>campanulids</taxon>
        <taxon>Escalloniales</taxon>
        <taxon>Escalloniaceae</taxon>
        <taxon>Escallonia</taxon>
    </lineage>
</organism>
<evidence type="ECO:0000313" key="4">
    <source>
        <dbReference type="EMBL" id="KAK2997493.1"/>
    </source>
</evidence>
<evidence type="ECO:0000256" key="2">
    <source>
        <dbReference type="ARBA" id="ARBA00010609"/>
    </source>
</evidence>
<dbReference type="AlphaFoldDB" id="A0AA89ABP6"/>
<dbReference type="PANTHER" id="PTHR11709:SF262">
    <property type="entry name" value="LACCASE-14"/>
    <property type="match status" value="1"/>
</dbReference>
<evidence type="ECO:0000313" key="5">
    <source>
        <dbReference type="Proteomes" id="UP001188597"/>
    </source>
</evidence>
<name>A0AA89ABP6_9ASTE</name>
<dbReference type="Gene3D" id="2.60.40.420">
    <property type="entry name" value="Cupredoxins - blue copper proteins"/>
    <property type="match status" value="1"/>
</dbReference>